<dbReference type="Gene3D" id="1.25.40.10">
    <property type="entry name" value="Tetratricopeptide repeat domain"/>
    <property type="match status" value="1"/>
</dbReference>
<sequence length="790" mass="85123">MTEFFARRRRGSGGSGGSGGEDELEASRRALEEAQELGDDDAADRVVESLRERLRHALAADSQAEQELRRLLEDLTPIAQHATVSGPQGTVVQAAQIRDIYFQAPALPETGQGVKPDQVPPQTVRFVNRTADLSTLGAWFTEEGAAAPTRVGVGVLDGLPGVGKSATAREYAHRFKDRYPDGQIYVDFADLRGSGRGGADVSEAVGMGLRALGVSDANIPRTLAERTSLFRSRSAGLRLLVLLDDVDQPAQVRALVPKEPGSVVLATSTIKLGELAAFDGARLLSLRPLDADHALHLLADRCGPDAVERERTAAERLVELCGRLPVALHVVASRVQMTPGLTFEALADVLDEESGRLSGLSLGGEHSMSAIFTDAYRQLPADTARFFRLLGWLPGTAFDAGLAAAAADIDATTSQQLLAALQRASLVEPTGDGRYRMHGLVRLYARERAAEEEPQGAHKDLIERVATQCLALAAFADRAQRQDRLRIADLDALLARSQNPFAAEGAPLPLHWLDAERATILAVLREASEHQLHGLVWPLAEAFTVLFLHHRHLGEWKESLELGAAAAAAAVVPAAEARLRSLLSRPLMDLGEYDRARTELEAAAACADIAQQPELTASVMEFTGRYWDRFDPSRAIEAYERAIEVNAEAEEWRGVAIVRYFLGCAQSALGDHEAALSSLHDARQRLTALDDRRMAARATLALGVTHDRLGHPDEAADFLRSAAAVLKQKEAHHYEAEALVALADVEERAGATADVVREHLTRASKIYDDTGSPLAEALRVRLEGGGGAAG</sequence>
<dbReference type="EMBL" id="JAAAHS010000059">
    <property type="protein sequence ID" value="NBE51914.1"/>
    <property type="molecule type" value="Genomic_DNA"/>
</dbReference>
<feature type="region of interest" description="Disordered" evidence="1">
    <location>
        <begin position="1"/>
        <end position="43"/>
    </location>
</feature>
<organism evidence="2 3">
    <name type="scientific">Streptomyces boluensis</name>
    <dbReference type="NCBI Taxonomy" id="1775135"/>
    <lineage>
        <taxon>Bacteria</taxon>
        <taxon>Bacillati</taxon>
        <taxon>Actinomycetota</taxon>
        <taxon>Actinomycetes</taxon>
        <taxon>Kitasatosporales</taxon>
        <taxon>Streptomycetaceae</taxon>
        <taxon>Streptomyces</taxon>
    </lineage>
</organism>
<name>A0A964UME9_9ACTN</name>
<dbReference type="Gene3D" id="3.40.50.300">
    <property type="entry name" value="P-loop containing nucleotide triphosphate hydrolases"/>
    <property type="match status" value="1"/>
</dbReference>
<dbReference type="InterPro" id="IPR027417">
    <property type="entry name" value="P-loop_NTPase"/>
</dbReference>
<dbReference type="Proteomes" id="UP000598297">
    <property type="component" value="Unassembled WGS sequence"/>
</dbReference>
<comment type="caution">
    <text evidence="2">The sequence shown here is derived from an EMBL/GenBank/DDBJ whole genome shotgun (WGS) entry which is preliminary data.</text>
</comment>
<dbReference type="InterPro" id="IPR011990">
    <property type="entry name" value="TPR-like_helical_dom_sf"/>
</dbReference>
<gene>
    <name evidence="2" type="ORF">GUY60_10865</name>
</gene>
<dbReference type="PANTHER" id="PTHR47691">
    <property type="entry name" value="REGULATOR-RELATED"/>
    <property type="match status" value="1"/>
</dbReference>
<dbReference type="SUPFAM" id="SSF52540">
    <property type="entry name" value="P-loop containing nucleoside triphosphate hydrolases"/>
    <property type="match status" value="1"/>
</dbReference>
<reference evidence="2" key="1">
    <citation type="submission" date="2020-01" db="EMBL/GenBank/DDBJ databases">
        <title>Whole-genome analyses of novel actinobacteria.</title>
        <authorList>
            <person name="Sahin N."/>
        </authorList>
    </citation>
    <scope>NUCLEOTIDE SEQUENCE</scope>
    <source>
        <strain evidence="2">YC537</strain>
    </source>
</reference>
<dbReference type="PRINTS" id="PR00364">
    <property type="entry name" value="DISEASERSIST"/>
</dbReference>
<feature type="compositionally biased region" description="Acidic residues" evidence="1">
    <location>
        <begin position="33"/>
        <end position="42"/>
    </location>
</feature>
<dbReference type="SUPFAM" id="SSF48452">
    <property type="entry name" value="TPR-like"/>
    <property type="match status" value="1"/>
</dbReference>
<evidence type="ECO:0000313" key="2">
    <source>
        <dbReference type="EMBL" id="NBE51914.1"/>
    </source>
</evidence>
<accession>A0A964UME9</accession>
<protein>
    <submittedName>
        <fullName evidence="2">Tetratricopeptide repeat protein</fullName>
    </submittedName>
</protein>
<dbReference type="AlphaFoldDB" id="A0A964UME9"/>
<evidence type="ECO:0000256" key="1">
    <source>
        <dbReference type="SAM" id="MobiDB-lite"/>
    </source>
</evidence>
<evidence type="ECO:0000313" key="3">
    <source>
        <dbReference type="Proteomes" id="UP000598297"/>
    </source>
</evidence>
<keyword evidence="3" id="KW-1185">Reference proteome</keyword>
<dbReference type="GO" id="GO:0043531">
    <property type="term" value="F:ADP binding"/>
    <property type="evidence" value="ECO:0007669"/>
    <property type="project" value="InterPro"/>
</dbReference>
<dbReference type="OrthoDB" id="3311584at2"/>
<proteinExistence type="predicted"/>
<dbReference type="PANTHER" id="PTHR47691:SF3">
    <property type="entry name" value="HTH-TYPE TRANSCRIPTIONAL REGULATOR RV0890C-RELATED"/>
    <property type="match status" value="1"/>
</dbReference>